<sequence>MNIRGEIRELRRKLMPGSITTNPCRQPTLTDHHQDQEDVRRNRAVAAWLTLMKSDRPQSCGATPSLTNYTTAFGMDYEPPRSRLSVTGVTSLRMSRQRGNRQEPRQHPIEVSPVTTASEHLPLLASMASPKSSARTSEKLEPQPFKSTVTVPLGANDDELAARQSAVPVTNALPGGIDKAIPNLHGCDSSSGVQPPLPISEDVSPVAPRLPDQPVVEPTAGKLSHRPKIIAVRSYHRAKQLGEGDNTFSRAKDKVKDKDENTRKQDVSRDKNKRSDSGKPESYRVRLPKAHTNKAASHAQPQGRQRDIKAAAAAACRLHQRYKLHHENILLHPTTTALLSSPKSSSLHLDLPHRSLKHCLAKHPSDFDEPLISSLTRQVLLGLVYLHRRGITHRNIRTSTVFIGPNGTCKLGGLHHATHRDDASNKNRYSPHVAPETLALQESTATSKLDIWDLGILVLEMLGPSGCWRKHDVIRALLLEPMDGGVLLLEKVDGEKMSVHARLFLTDCLQVPFRRSTAEALLSEHEFCNLDDTYDFGQTILGRSLRGQQSRTDDGQCFV</sequence>
<dbReference type="OrthoDB" id="1405469at2759"/>
<accession>A0A9P7N668</accession>
<feature type="region of interest" description="Disordered" evidence="8">
    <location>
        <begin position="235"/>
        <end position="307"/>
    </location>
</feature>
<keyword evidence="4" id="KW-0418">Kinase</keyword>
<dbReference type="EC" id="2.7.11.24" evidence="1"/>
<evidence type="ECO:0000256" key="8">
    <source>
        <dbReference type="SAM" id="MobiDB-lite"/>
    </source>
</evidence>
<feature type="compositionally biased region" description="Polar residues" evidence="8">
    <location>
        <begin position="18"/>
        <end position="29"/>
    </location>
</feature>
<evidence type="ECO:0000256" key="2">
    <source>
        <dbReference type="ARBA" id="ARBA00022679"/>
    </source>
</evidence>
<dbReference type="InterPro" id="IPR050538">
    <property type="entry name" value="MAP_kinase_kinase_kinase"/>
</dbReference>
<comment type="catalytic activity">
    <reaction evidence="6">
        <text>L-threonyl-[protein] + ATP = O-phospho-L-threonyl-[protein] + ADP + H(+)</text>
        <dbReference type="Rhea" id="RHEA:46608"/>
        <dbReference type="Rhea" id="RHEA-COMP:11060"/>
        <dbReference type="Rhea" id="RHEA-COMP:11605"/>
        <dbReference type="ChEBI" id="CHEBI:15378"/>
        <dbReference type="ChEBI" id="CHEBI:30013"/>
        <dbReference type="ChEBI" id="CHEBI:30616"/>
        <dbReference type="ChEBI" id="CHEBI:61977"/>
        <dbReference type="ChEBI" id="CHEBI:456216"/>
        <dbReference type="EC" id="2.7.11.24"/>
    </reaction>
    <physiologicalReaction direction="left-to-right" evidence="6">
        <dbReference type="Rhea" id="RHEA:46609"/>
    </physiologicalReaction>
</comment>
<keyword evidence="3" id="KW-0547">Nucleotide-binding</keyword>
<organism evidence="10 11">
    <name type="scientific">Claviceps pusilla</name>
    <dbReference type="NCBI Taxonomy" id="123648"/>
    <lineage>
        <taxon>Eukaryota</taxon>
        <taxon>Fungi</taxon>
        <taxon>Dikarya</taxon>
        <taxon>Ascomycota</taxon>
        <taxon>Pezizomycotina</taxon>
        <taxon>Sordariomycetes</taxon>
        <taxon>Hypocreomycetidae</taxon>
        <taxon>Hypocreales</taxon>
        <taxon>Clavicipitaceae</taxon>
        <taxon>Claviceps</taxon>
    </lineage>
</organism>
<dbReference type="Proteomes" id="UP000748025">
    <property type="component" value="Unassembled WGS sequence"/>
</dbReference>
<evidence type="ECO:0000256" key="1">
    <source>
        <dbReference type="ARBA" id="ARBA00012411"/>
    </source>
</evidence>
<gene>
    <name evidence="10" type="ORF">E4U43_003314</name>
</gene>
<keyword evidence="5" id="KW-0067">ATP-binding</keyword>
<dbReference type="PANTHER" id="PTHR48016:SF48">
    <property type="entry name" value="SERINE_THREONINE-PROTEIN KINASE BCK1_SLK1_SSP31"/>
    <property type="match status" value="1"/>
</dbReference>
<feature type="region of interest" description="Disordered" evidence="8">
    <location>
        <begin position="94"/>
        <end position="117"/>
    </location>
</feature>
<dbReference type="GO" id="GO:0005524">
    <property type="term" value="F:ATP binding"/>
    <property type="evidence" value="ECO:0007669"/>
    <property type="project" value="UniProtKB-KW"/>
</dbReference>
<evidence type="ECO:0000256" key="5">
    <source>
        <dbReference type="ARBA" id="ARBA00022840"/>
    </source>
</evidence>
<dbReference type="InterPro" id="IPR011009">
    <property type="entry name" value="Kinase-like_dom_sf"/>
</dbReference>
<feature type="region of interest" description="Disordered" evidence="8">
    <location>
        <begin position="184"/>
        <end position="222"/>
    </location>
</feature>
<dbReference type="PROSITE" id="PS50011">
    <property type="entry name" value="PROTEIN_KINASE_DOM"/>
    <property type="match status" value="1"/>
</dbReference>
<reference evidence="10" key="1">
    <citation type="journal article" date="2020" name="bioRxiv">
        <title>Whole genome comparisons of ergot fungi reveals the divergence and evolution of species within the genus Claviceps are the result of varying mechanisms driving genome evolution and host range expansion.</title>
        <authorList>
            <person name="Wyka S.A."/>
            <person name="Mondo S.J."/>
            <person name="Liu M."/>
            <person name="Dettman J."/>
            <person name="Nalam V."/>
            <person name="Broders K.D."/>
        </authorList>
    </citation>
    <scope>NUCLEOTIDE SEQUENCE</scope>
    <source>
        <strain evidence="10">CCC 602</strain>
    </source>
</reference>
<dbReference type="EMBL" id="SRPW01002271">
    <property type="protein sequence ID" value="KAG5994128.1"/>
    <property type="molecule type" value="Genomic_DNA"/>
</dbReference>
<keyword evidence="11" id="KW-1185">Reference proteome</keyword>
<dbReference type="PANTHER" id="PTHR48016">
    <property type="entry name" value="MAP KINASE KINASE KINASE SSK2-RELATED-RELATED"/>
    <property type="match status" value="1"/>
</dbReference>
<dbReference type="Gene3D" id="1.10.510.10">
    <property type="entry name" value="Transferase(Phosphotransferase) domain 1"/>
    <property type="match status" value="1"/>
</dbReference>
<evidence type="ECO:0000313" key="11">
    <source>
        <dbReference type="Proteomes" id="UP000748025"/>
    </source>
</evidence>
<dbReference type="AlphaFoldDB" id="A0A9P7N668"/>
<protein>
    <recommendedName>
        <fullName evidence="1">mitogen-activated protein kinase</fullName>
        <ecNumber evidence="1">2.7.11.24</ecNumber>
    </recommendedName>
</protein>
<dbReference type="SUPFAM" id="SSF56112">
    <property type="entry name" value="Protein kinase-like (PK-like)"/>
    <property type="match status" value="1"/>
</dbReference>
<feature type="region of interest" description="Disordered" evidence="8">
    <location>
        <begin position="17"/>
        <end position="37"/>
    </location>
</feature>
<evidence type="ECO:0000313" key="10">
    <source>
        <dbReference type="EMBL" id="KAG5994128.1"/>
    </source>
</evidence>
<keyword evidence="2" id="KW-0808">Transferase</keyword>
<comment type="caution">
    <text evidence="10">The sequence shown here is derived from an EMBL/GenBank/DDBJ whole genome shotgun (WGS) entry which is preliminary data.</text>
</comment>
<feature type="compositionally biased region" description="Basic and acidic residues" evidence="8">
    <location>
        <begin position="250"/>
        <end position="284"/>
    </location>
</feature>
<dbReference type="InterPro" id="IPR000719">
    <property type="entry name" value="Prot_kinase_dom"/>
</dbReference>
<evidence type="ECO:0000256" key="7">
    <source>
        <dbReference type="ARBA" id="ARBA00048130"/>
    </source>
</evidence>
<feature type="domain" description="Protein kinase" evidence="9">
    <location>
        <begin position="235"/>
        <end position="528"/>
    </location>
</feature>
<dbReference type="Pfam" id="PF00069">
    <property type="entry name" value="Pkinase"/>
    <property type="match status" value="1"/>
</dbReference>
<dbReference type="SMART" id="SM00220">
    <property type="entry name" value="S_TKc"/>
    <property type="match status" value="1"/>
</dbReference>
<evidence type="ECO:0000256" key="3">
    <source>
        <dbReference type="ARBA" id="ARBA00022741"/>
    </source>
</evidence>
<evidence type="ECO:0000256" key="6">
    <source>
        <dbReference type="ARBA" id="ARBA00047919"/>
    </source>
</evidence>
<name>A0A9P7N668_9HYPO</name>
<dbReference type="GO" id="GO:0004707">
    <property type="term" value="F:MAP kinase activity"/>
    <property type="evidence" value="ECO:0007669"/>
    <property type="project" value="UniProtKB-EC"/>
</dbReference>
<proteinExistence type="predicted"/>
<evidence type="ECO:0000256" key="4">
    <source>
        <dbReference type="ARBA" id="ARBA00022777"/>
    </source>
</evidence>
<evidence type="ECO:0000259" key="9">
    <source>
        <dbReference type="PROSITE" id="PS50011"/>
    </source>
</evidence>
<comment type="catalytic activity">
    <reaction evidence="7">
        <text>L-seryl-[protein] + ATP = O-phospho-L-seryl-[protein] + ADP + H(+)</text>
        <dbReference type="Rhea" id="RHEA:17989"/>
        <dbReference type="Rhea" id="RHEA-COMP:9863"/>
        <dbReference type="Rhea" id="RHEA-COMP:11604"/>
        <dbReference type="ChEBI" id="CHEBI:15378"/>
        <dbReference type="ChEBI" id="CHEBI:29999"/>
        <dbReference type="ChEBI" id="CHEBI:30616"/>
        <dbReference type="ChEBI" id="CHEBI:83421"/>
        <dbReference type="ChEBI" id="CHEBI:456216"/>
        <dbReference type="EC" id="2.7.11.24"/>
    </reaction>
    <physiologicalReaction direction="left-to-right" evidence="7">
        <dbReference type="Rhea" id="RHEA:17990"/>
    </physiologicalReaction>
</comment>